<dbReference type="NCBIfam" id="NF006846">
    <property type="entry name" value="PRK09358.1-1"/>
    <property type="match status" value="1"/>
</dbReference>
<dbReference type="EMBL" id="JBHSGU010000002">
    <property type="protein sequence ID" value="MFC4699298.1"/>
    <property type="molecule type" value="Genomic_DNA"/>
</dbReference>
<dbReference type="InterPro" id="IPR001365">
    <property type="entry name" value="A_deaminase_dom"/>
</dbReference>
<dbReference type="PANTHER" id="PTHR11409">
    <property type="entry name" value="ADENOSINE DEAMINASE"/>
    <property type="match status" value="1"/>
</dbReference>
<dbReference type="Pfam" id="PF00962">
    <property type="entry name" value="A_deaminase"/>
    <property type="match status" value="1"/>
</dbReference>
<dbReference type="NCBIfam" id="TIGR01430">
    <property type="entry name" value="aden_deam"/>
    <property type="match status" value="1"/>
</dbReference>
<keyword evidence="9" id="KW-1185">Reference proteome</keyword>
<evidence type="ECO:0000256" key="2">
    <source>
        <dbReference type="ARBA" id="ARBA00006676"/>
    </source>
</evidence>
<evidence type="ECO:0000313" key="9">
    <source>
        <dbReference type="Proteomes" id="UP001595897"/>
    </source>
</evidence>
<dbReference type="Gene3D" id="3.20.20.140">
    <property type="entry name" value="Metal-dependent hydrolases"/>
    <property type="match status" value="1"/>
</dbReference>
<keyword evidence="6" id="KW-0862">Zinc</keyword>
<reference evidence="9" key="1">
    <citation type="journal article" date="2019" name="Int. J. Syst. Evol. Microbiol.">
        <title>The Global Catalogue of Microorganisms (GCM) 10K type strain sequencing project: providing services to taxonomists for standard genome sequencing and annotation.</title>
        <authorList>
            <consortium name="The Broad Institute Genomics Platform"/>
            <consortium name="The Broad Institute Genome Sequencing Center for Infectious Disease"/>
            <person name="Wu L."/>
            <person name="Ma J."/>
        </authorList>
    </citation>
    <scope>NUCLEOTIDE SEQUENCE [LARGE SCALE GENOMIC DNA]</scope>
    <source>
        <strain evidence="9">KACC 12507</strain>
    </source>
</reference>
<evidence type="ECO:0000259" key="7">
    <source>
        <dbReference type="Pfam" id="PF00962"/>
    </source>
</evidence>
<proteinExistence type="inferred from homology"/>
<gene>
    <name evidence="8" type="primary">add</name>
    <name evidence="8" type="ORF">ACFO4O_03885</name>
</gene>
<sequence length="332" mass="36848">MTPNILPLIDLHRHLDGNVRVSTILSLAQQYDLPLPANTQEALEKAVYIQDRTSDLMAFLQKLDYGVSVLASLDACERIAFENVEDAFKEGLAYVELRFSPYYMSLAHKLPLSEVVAAVVQGTARGMRAYKVKAKLIGILSRTYGQDACMEELKALLAHKDAIAGLDLAGDEANFPAAMFVEHFNKAKANTDWQFTIHAGEASDAQSVWDAINLLKATRIGHGVRAIFDESLMQYMTEHRIGIESCVTSNYQTGTWLDIDNHPVKQFLAHGIPVCLNTDDPGVSNIKLADEFKLARERLNLSDSEIDTLKSNAIDISFASNDEKQTLRGLYL</sequence>
<dbReference type="GO" id="GO:0016787">
    <property type="term" value="F:hydrolase activity"/>
    <property type="evidence" value="ECO:0007669"/>
    <property type="project" value="UniProtKB-KW"/>
</dbReference>
<dbReference type="PANTHER" id="PTHR11409:SF43">
    <property type="entry name" value="ADENOSINE DEAMINASE"/>
    <property type="match status" value="1"/>
</dbReference>
<keyword evidence="5 8" id="KW-0378">Hydrolase</keyword>
<evidence type="ECO:0000256" key="3">
    <source>
        <dbReference type="ARBA" id="ARBA00012784"/>
    </source>
</evidence>
<accession>A0ABV9LTL5</accession>
<dbReference type="Proteomes" id="UP001595897">
    <property type="component" value="Unassembled WGS sequence"/>
</dbReference>
<dbReference type="EC" id="3.5.4.4" evidence="3"/>
<organism evidence="8 9">
    <name type="scientific">Glaciecola siphonariae</name>
    <dbReference type="NCBI Taxonomy" id="521012"/>
    <lineage>
        <taxon>Bacteria</taxon>
        <taxon>Pseudomonadati</taxon>
        <taxon>Pseudomonadota</taxon>
        <taxon>Gammaproteobacteria</taxon>
        <taxon>Alteromonadales</taxon>
        <taxon>Alteromonadaceae</taxon>
        <taxon>Glaciecola</taxon>
    </lineage>
</organism>
<protein>
    <recommendedName>
        <fullName evidence="3">adenosine deaminase</fullName>
        <ecNumber evidence="3">3.5.4.4</ecNumber>
    </recommendedName>
</protein>
<evidence type="ECO:0000256" key="5">
    <source>
        <dbReference type="ARBA" id="ARBA00022801"/>
    </source>
</evidence>
<evidence type="ECO:0000256" key="6">
    <source>
        <dbReference type="ARBA" id="ARBA00022833"/>
    </source>
</evidence>
<evidence type="ECO:0000256" key="4">
    <source>
        <dbReference type="ARBA" id="ARBA00022723"/>
    </source>
</evidence>
<dbReference type="InterPro" id="IPR006330">
    <property type="entry name" value="Ado/ade_deaminase"/>
</dbReference>
<dbReference type="SUPFAM" id="SSF51556">
    <property type="entry name" value="Metallo-dependent hydrolases"/>
    <property type="match status" value="1"/>
</dbReference>
<feature type="domain" description="Adenosine deaminase" evidence="7">
    <location>
        <begin position="7"/>
        <end position="328"/>
    </location>
</feature>
<comment type="cofactor">
    <cofactor evidence="1">
        <name>Zn(2+)</name>
        <dbReference type="ChEBI" id="CHEBI:29105"/>
    </cofactor>
</comment>
<dbReference type="InterPro" id="IPR032466">
    <property type="entry name" value="Metal_Hydrolase"/>
</dbReference>
<dbReference type="RefSeq" id="WP_382406049.1">
    <property type="nucleotide sequence ID" value="NZ_JBHSGU010000002.1"/>
</dbReference>
<keyword evidence="4" id="KW-0479">Metal-binding</keyword>
<name>A0ABV9LTL5_9ALTE</name>
<evidence type="ECO:0000256" key="1">
    <source>
        <dbReference type="ARBA" id="ARBA00001947"/>
    </source>
</evidence>
<comment type="caution">
    <text evidence="8">The sequence shown here is derived from an EMBL/GenBank/DDBJ whole genome shotgun (WGS) entry which is preliminary data.</text>
</comment>
<evidence type="ECO:0000313" key="8">
    <source>
        <dbReference type="EMBL" id="MFC4699298.1"/>
    </source>
</evidence>
<comment type="similarity">
    <text evidence="2">Belongs to the metallo-dependent hydrolases superfamily. Adenosine and AMP deaminases family.</text>
</comment>